<dbReference type="EMBL" id="GBRH01232021">
    <property type="protein sequence ID" value="JAD65874.1"/>
    <property type="molecule type" value="Transcribed_RNA"/>
</dbReference>
<dbReference type="AlphaFoldDB" id="A0A0A9BPG9"/>
<proteinExistence type="predicted"/>
<evidence type="ECO:0000313" key="1">
    <source>
        <dbReference type="EMBL" id="JAD65874.1"/>
    </source>
</evidence>
<organism evidence="1">
    <name type="scientific">Arundo donax</name>
    <name type="common">Giant reed</name>
    <name type="synonym">Donax arundinaceus</name>
    <dbReference type="NCBI Taxonomy" id="35708"/>
    <lineage>
        <taxon>Eukaryota</taxon>
        <taxon>Viridiplantae</taxon>
        <taxon>Streptophyta</taxon>
        <taxon>Embryophyta</taxon>
        <taxon>Tracheophyta</taxon>
        <taxon>Spermatophyta</taxon>
        <taxon>Magnoliopsida</taxon>
        <taxon>Liliopsida</taxon>
        <taxon>Poales</taxon>
        <taxon>Poaceae</taxon>
        <taxon>PACMAD clade</taxon>
        <taxon>Arundinoideae</taxon>
        <taxon>Arundineae</taxon>
        <taxon>Arundo</taxon>
    </lineage>
</organism>
<reference evidence="1" key="1">
    <citation type="submission" date="2014-09" db="EMBL/GenBank/DDBJ databases">
        <authorList>
            <person name="Magalhaes I.L.F."/>
            <person name="Oliveira U."/>
            <person name="Santos F.R."/>
            <person name="Vidigal T.H.D.A."/>
            <person name="Brescovit A.D."/>
            <person name="Santos A.J."/>
        </authorList>
    </citation>
    <scope>NUCLEOTIDE SEQUENCE</scope>
    <source>
        <tissue evidence="1">Shoot tissue taken approximately 20 cm above the soil surface</tissue>
    </source>
</reference>
<protein>
    <submittedName>
        <fullName evidence="1">Uncharacterized protein</fullName>
    </submittedName>
</protein>
<name>A0A0A9BPG9_ARUDO</name>
<sequence length="17" mass="1947">MSYYSTITRPQSVISIT</sequence>
<reference evidence="1" key="2">
    <citation type="journal article" date="2015" name="Data Brief">
        <title>Shoot transcriptome of the giant reed, Arundo donax.</title>
        <authorList>
            <person name="Barrero R.A."/>
            <person name="Guerrero F.D."/>
            <person name="Moolhuijzen P."/>
            <person name="Goolsby J.A."/>
            <person name="Tidwell J."/>
            <person name="Bellgard S.E."/>
            <person name="Bellgard M.I."/>
        </authorList>
    </citation>
    <scope>NUCLEOTIDE SEQUENCE</scope>
    <source>
        <tissue evidence="1">Shoot tissue taken approximately 20 cm above the soil surface</tissue>
    </source>
</reference>
<accession>A0A0A9BPG9</accession>